<sequence length="160" mass="19198">MWVVTSRLRTPYNNNNKLNYHNINNYVLDKNQIYSLIQNFLSFLNHLIIRSSEEKTLKEVTHNQNEIESIMNLCYIFLFLLGNDDIFQKIMMNNASTKITKDNIIERAHFKPKFIHMLKLKQLNQFQIKMMTRMKILILLKLIIYLLMMKLNSLVLISMK</sequence>
<protein>
    <submittedName>
        <fullName evidence="2">Uncharacterized protein</fullName>
    </submittedName>
</protein>
<dbReference type="GeneID" id="94841250"/>
<keyword evidence="1" id="KW-0812">Transmembrane</keyword>
<dbReference type="AlphaFoldDB" id="A0A1J4JWN6"/>
<keyword evidence="1" id="KW-0472">Membrane</keyword>
<comment type="caution">
    <text evidence="2">The sequence shown here is derived from an EMBL/GenBank/DDBJ whole genome shotgun (WGS) entry which is preliminary data.</text>
</comment>
<accession>A0A1J4JWN6</accession>
<keyword evidence="3" id="KW-1185">Reference proteome</keyword>
<dbReference type="VEuPathDB" id="TrichDB:TRFO_29057"/>
<dbReference type="RefSeq" id="XP_068356695.1">
    <property type="nucleotide sequence ID" value="XM_068506546.1"/>
</dbReference>
<dbReference type="Proteomes" id="UP000179807">
    <property type="component" value="Unassembled WGS sequence"/>
</dbReference>
<dbReference type="EMBL" id="MLAK01000823">
    <property type="protein sequence ID" value="OHT03559.1"/>
    <property type="molecule type" value="Genomic_DNA"/>
</dbReference>
<keyword evidence="1" id="KW-1133">Transmembrane helix</keyword>
<evidence type="ECO:0000313" key="3">
    <source>
        <dbReference type="Proteomes" id="UP000179807"/>
    </source>
</evidence>
<gene>
    <name evidence="2" type="ORF">TRFO_29057</name>
</gene>
<reference evidence="2" key="1">
    <citation type="submission" date="2016-10" db="EMBL/GenBank/DDBJ databases">
        <authorList>
            <person name="Benchimol M."/>
            <person name="Almeida L.G."/>
            <person name="Vasconcelos A.T."/>
            <person name="Perreira-Neves A."/>
            <person name="Rosa I.A."/>
            <person name="Tasca T."/>
            <person name="Bogo M.R."/>
            <person name="de Souza W."/>
        </authorList>
    </citation>
    <scope>NUCLEOTIDE SEQUENCE [LARGE SCALE GENOMIC DNA]</scope>
    <source>
        <strain evidence="2">K</strain>
    </source>
</reference>
<evidence type="ECO:0000313" key="2">
    <source>
        <dbReference type="EMBL" id="OHT03559.1"/>
    </source>
</evidence>
<feature type="transmembrane region" description="Helical" evidence="1">
    <location>
        <begin position="136"/>
        <end position="157"/>
    </location>
</feature>
<organism evidence="2 3">
    <name type="scientific">Tritrichomonas foetus</name>
    <dbReference type="NCBI Taxonomy" id="1144522"/>
    <lineage>
        <taxon>Eukaryota</taxon>
        <taxon>Metamonada</taxon>
        <taxon>Parabasalia</taxon>
        <taxon>Tritrichomonadida</taxon>
        <taxon>Tritrichomonadidae</taxon>
        <taxon>Tritrichomonas</taxon>
    </lineage>
</organism>
<proteinExistence type="predicted"/>
<name>A0A1J4JWN6_9EUKA</name>
<evidence type="ECO:0000256" key="1">
    <source>
        <dbReference type="SAM" id="Phobius"/>
    </source>
</evidence>